<evidence type="ECO:0000313" key="1">
    <source>
        <dbReference type="EMBL" id="MDS9467922.1"/>
    </source>
</evidence>
<evidence type="ECO:0000313" key="2">
    <source>
        <dbReference type="Proteomes" id="UP001269144"/>
    </source>
</evidence>
<name>A0ABU2HSA2_9RHOB</name>
<dbReference type="RefSeq" id="WP_311160095.1">
    <property type="nucleotide sequence ID" value="NZ_JAVQLW010000001.1"/>
</dbReference>
<dbReference type="Gene3D" id="1.10.238.160">
    <property type="match status" value="1"/>
</dbReference>
<sequence>MTEEIWRLPRVIATVGMGRSWIYWAVGAGRFPSPLRLGARAVGWKRSEVEAWVNNRTRGGL</sequence>
<dbReference type="PANTHER" id="PTHR36154">
    <property type="entry name" value="DNA-BINDING TRANSCRIPTIONAL ACTIVATOR ALPA"/>
    <property type="match status" value="1"/>
</dbReference>
<proteinExistence type="predicted"/>
<accession>A0ABU2HSA2</accession>
<gene>
    <name evidence="1" type="ORF">RGQ15_10125</name>
</gene>
<dbReference type="Proteomes" id="UP001269144">
    <property type="component" value="Unassembled WGS sequence"/>
</dbReference>
<protein>
    <submittedName>
        <fullName evidence="1">AlpA family phage regulatory protein</fullName>
    </submittedName>
</protein>
<dbReference type="Pfam" id="PF05930">
    <property type="entry name" value="Phage_AlpA"/>
    <property type="match status" value="1"/>
</dbReference>
<keyword evidence="2" id="KW-1185">Reference proteome</keyword>
<dbReference type="InterPro" id="IPR010260">
    <property type="entry name" value="AlpA"/>
</dbReference>
<organism evidence="1 2">
    <name type="scientific">Paracoccus aurantius</name>
    <dbReference type="NCBI Taxonomy" id="3073814"/>
    <lineage>
        <taxon>Bacteria</taxon>
        <taxon>Pseudomonadati</taxon>
        <taxon>Pseudomonadota</taxon>
        <taxon>Alphaproteobacteria</taxon>
        <taxon>Rhodobacterales</taxon>
        <taxon>Paracoccaceae</taxon>
        <taxon>Paracoccus</taxon>
    </lineage>
</organism>
<reference evidence="2" key="1">
    <citation type="submission" date="2023-07" db="EMBL/GenBank/DDBJ databases">
        <title>Paracoccus sp. MBLB3053 whole genome sequence.</title>
        <authorList>
            <person name="Hwang C.Y."/>
            <person name="Cho E.-S."/>
            <person name="Seo M.-J."/>
        </authorList>
    </citation>
    <scope>NUCLEOTIDE SEQUENCE [LARGE SCALE GENOMIC DNA]</scope>
    <source>
        <strain evidence="2">MBLB3053</strain>
    </source>
</reference>
<dbReference type="InterPro" id="IPR052931">
    <property type="entry name" value="Prophage_regulatory_activator"/>
</dbReference>
<dbReference type="EMBL" id="JAVQLW010000001">
    <property type="protein sequence ID" value="MDS9467922.1"/>
    <property type="molecule type" value="Genomic_DNA"/>
</dbReference>
<comment type="caution">
    <text evidence="1">The sequence shown here is derived from an EMBL/GenBank/DDBJ whole genome shotgun (WGS) entry which is preliminary data.</text>
</comment>
<dbReference type="PANTHER" id="PTHR36154:SF1">
    <property type="entry name" value="DNA-BINDING TRANSCRIPTIONAL ACTIVATOR ALPA"/>
    <property type="match status" value="1"/>
</dbReference>